<dbReference type="VEuPathDB" id="FungiDB:RhiirA1_409235"/>
<reference evidence="2 3" key="2">
    <citation type="submission" date="2017-10" db="EMBL/GenBank/DDBJ databases">
        <title>Extensive intraspecific genome diversity in a model arbuscular mycorrhizal fungus.</title>
        <authorList>
            <person name="Chen E.C.H."/>
            <person name="Morin E."/>
            <person name="Baudet D."/>
            <person name="Noel J."/>
            <person name="Ndikumana S."/>
            <person name="Charron P."/>
            <person name="St-Onge C."/>
            <person name="Giorgi J."/>
            <person name="Grigoriev I.V."/>
            <person name="Roux C."/>
            <person name="Martin F.M."/>
            <person name="Corradi N."/>
        </authorList>
    </citation>
    <scope>NUCLEOTIDE SEQUENCE [LARGE SCALE GENOMIC DNA]</scope>
    <source>
        <strain evidence="2 3">C2</strain>
    </source>
</reference>
<sequence length="330" mass="38644">MYHILLKNIITKEALWRYENFIRHIPSTLQRSGTKNSKMSGWETERSENEHRWSDDHSNHYMGCSYPLLYDQYWQTSKIFDFSRSADKMAVSTFRPVVGVDNDFRAFTQECRDNQGSRSQGPTPAGDNSCGVEIKTSEDHKNTDLEIHHLFPRDANGTLEEKQETWPFGSYAETNPLFHLASWGRELPIRTRAIETDTKETMQPCANCHLIMKHNTPEMWCCYLKVPGGVIYIWSRIDDYMILGGNNMEEALTNYLFHRENLRYVDEYTLELVPLDVYDEEDEKWAKSPEAYVDIDVTKVSLNHESKMGGKKKQQKKKKKNKNKKNKNKH</sequence>
<feature type="compositionally biased region" description="Basic residues" evidence="1">
    <location>
        <begin position="309"/>
        <end position="330"/>
    </location>
</feature>
<comment type="caution">
    <text evidence="2">The sequence shown here is derived from an EMBL/GenBank/DDBJ whole genome shotgun (WGS) entry which is preliminary data.</text>
</comment>
<organism evidence="2 3">
    <name type="scientific">Rhizophagus irregularis</name>
    <dbReference type="NCBI Taxonomy" id="588596"/>
    <lineage>
        <taxon>Eukaryota</taxon>
        <taxon>Fungi</taxon>
        <taxon>Fungi incertae sedis</taxon>
        <taxon>Mucoromycota</taxon>
        <taxon>Glomeromycotina</taxon>
        <taxon>Glomeromycetes</taxon>
        <taxon>Glomerales</taxon>
        <taxon>Glomeraceae</taxon>
        <taxon>Rhizophagus</taxon>
    </lineage>
</organism>
<accession>A0A2N1MC16</accession>
<proteinExistence type="predicted"/>
<dbReference type="Proteomes" id="UP000233469">
    <property type="component" value="Unassembled WGS sequence"/>
</dbReference>
<evidence type="ECO:0000313" key="3">
    <source>
        <dbReference type="Proteomes" id="UP000233469"/>
    </source>
</evidence>
<evidence type="ECO:0000256" key="1">
    <source>
        <dbReference type="SAM" id="MobiDB-lite"/>
    </source>
</evidence>
<gene>
    <name evidence="2" type="ORF">RhiirC2_795200</name>
</gene>
<dbReference type="EMBL" id="LLXL01003181">
    <property type="protein sequence ID" value="PKK59181.1"/>
    <property type="molecule type" value="Genomic_DNA"/>
</dbReference>
<evidence type="ECO:0000313" key="2">
    <source>
        <dbReference type="EMBL" id="PKK59181.1"/>
    </source>
</evidence>
<feature type="region of interest" description="Disordered" evidence="1">
    <location>
        <begin position="112"/>
        <end position="133"/>
    </location>
</feature>
<name>A0A2N1MC16_9GLOM</name>
<feature type="region of interest" description="Disordered" evidence="1">
    <location>
        <begin position="303"/>
        <end position="330"/>
    </location>
</feature>
<reference evidence="2 3" key="1">
    <citation type="submission" date="2016-04" db="EMBL/GenBank/DDBJ databases">
        <title>Genome analyses suggest a sexual origin of heterokaryosis in a supposedly ancient asexual fungus.</title>
        <authorList>
            <person name="Ropars J."/>
            <person name="Sedzielewska K."/>
            <person name="Noel J."/>
            <person name="Charron P."/>
            <person name="Farinelli L."/>
            <person name="Marton T."/>
            <person name="Kruger M."/>
            <person name="Pelin A."/>
            <person name="Brachmann A."/>
            <person name="Corradi N."/>
        </authorList>
    </citation>
    <scope>NUCLEOTIDE SEQUENCE [LARGE SCALE GENOMIC DNA]</scope>
    <source>
        <strain evidence="2 3">C2</strain>
    </source>
</reference>
<dbReference type="VEuPathDB" id="FungiDB:RhiirFUN_004584"/>
<protein>
    <submittedName>
        <fullName evidence="2">Uncharacterized protein</fullName>
    </submittedName>
</protein>
<dbReference type="AlphaFoldDB" id="A0A2N1MC16"/>